<evidence type="ECO:0000256" key="8">
    <source>
        <dbReference type="PROSITE-ProRule" id="PRU00042"/>
    </source>
</evidence>
<dbReference type="Gene3D" id="3.30.160.60">
    <property type="entry name" value="Classic Zinc Finger"/>
    <property type="match status" value="1"/>
</dbReference>
<feature type="region of interest" description="Disordered" evidence="9">
    <location>
        <begin position="76"/>
        <end position="111"/>
    </location>
</feature>
<comment type="subcellular location">
    <subcellularLocation>
        <location evidence="1">Nucleus</location>
    </subcellularLocation>
</comment>
<dbReference type="InterPro" id="IPR036236">
    <property type="entry name" value="Znf_C2H2_sf"/>
</dbReference>
<evidence type="ECO:0000313" key="11">
    <source>
        <dbReference type="EMBL" id="KAG6508369.1"/>
    </source>
</evidence>
<keyword evidence="6" id="KW-0804">Transcription</keyword>
<keyword evidence="5" id="KW-0805">Transcription regulation</keyword>
<protein>
    <recommendedName>
        <fullName evidence="10">C2H2-type domain-containing protein</fullName>
    </recommendedName>
</protein>
<keyword evidence="3 8" id="KW-0863">Zinc-finger</keyword>
<dbReference type="SUPFAM" id="SSF57667">
    <property type="entry name" value="beta-beta-alpha zinc fingers"/>
    <property type="match status" value="1"/>
</dbReference>
<evidence type="ECO:0000256" key="4">
    <source>
        <dbReference type="ARBA" id="ARBA00022833"/>
    </source>
</evidence>
<keyword evidence="12" id="KW-1185">Reference proteome</keyword>
<dbReference type="GO" id="GO:0008270">
    <property type="term" value="F:zinc ion binding"/>
    <property type="evidence" value="ECO:0007669"/>
    <property type="project" value="UniProtKB-KW"/>
</dbReference>
<dbReference type="PROSITE" id="PS00028">
    <property type="entry name" value="ZINC_FINGER_C2H2_1"/>
    <property type="match status" value="1"/>
</dbReference>
<name>A0A8J5L200_ZINOF</name>
<dbReference type="InterPro" id="IPR052426">
    <property type="entry name" value="Plant_dev_regulator"/>
</dbReference>
<reference evidence="11 12" key="1">
    <citation type="submission" date="2020-08" db="EMBL/GenBank/DDBJ databases">
        <title>Plant Genome Project.</title>
        <authorList>
            <person name="Zhang R.-G."/>
        </authorList>
    </citation>
    <scope>NUCLEOTIDE SEQUENCE [LARGE SCALE GENOMIC DNA]</scope>
    <source>
        <tissue evidence="11">Rhizome</tissue>
    </source>
</reference>
<evidence type="ECO:0000256" key="1">
    <source>
        <dbReference type="ARBA" id="ARBA00004123"/>
    </source>
</evidence>
<dbReference type="InterPro" id="IPR013087">
    <property type="entry name" value="Znf_C2H2_type"/>
</dbReference>
<feature type="domain" description="C2H2-type" evidence="10">
    <location>
        <begin position="51"/>
        <end position="78"/>
    </location>
</feature>
<evidence type="ECO:0000256" key="7">
    <source>
        <dbReference type="ARBA" id="ARBA00023242"/>
    </source>
</evidence>
<keyword evidence="2" id="KW-0479">Metal-binding</keyword>
<evidence type="ECO:0000256" key="9">
    <source>
        <dbReference type="SAM" id="MobiDB-lite"/>
    </source>
</evidence>
<proteinExistence type="predicted"/>
<evidence type="ECO:0000256" key="3">
    <source>
        <dbReference type="ARBA" id="ARBA00022771"/>
    </source>
</evidence>
<dbReference type="PANTHER" id="PTHR45801">
    <property type="entry name" value="OS07G0101800 PROTEIN"/>
    <property type="match status" value="1"/>
</dbReference>
<dbReference type="EMBL" id="JACMSC010000009">
    <property type="protein sequence ID" value="KAG6508369.1"/>
    <property type="molecule type" value="Genomic_DNA"/>
</dbReference>
<dbReference type="PANTHER" id="PTHR45801:SF117">
    <property type="entry name" value="OS07G0417400 PROTEIN"/>
    <property type="match status" value="1"/>
</dbReference>
<evidence type="ECO:0000256" key="5">
    <source>
        <dbReference type="ARBA" id="ARBA00023015"/>
    </source>
</evidence>
<accession>A0A8J5L200</accession>
<sequence length="182" mass="19398">MPSACPFSPLPQFPSLRPLALAMEEEHGTGPAKASGDDDYDAAGTRPHPYYGCTFCRRGFSNAQALGGHMNIHRKDRVKAQPPPPPPMASSSVCHGGSGAAGYTVHSSQAPSAERTTAQCLLGEDLGLGLSSSSTGRYRRHRDATGSVAPGGEARRQEVDEDNEVDLELRLGHQPHYNRHAV</sequence>
<dbReference type="GO" id="GO:0005634">
    <property type="term" value="C:nucleus"/>
    <property type="evidence" value="ECO:0007669"/>
    <property type="project" value="UniProtKB-SubCell"/>
</dbReference>
<dbReference type="AlphaFoldDB" id="A0A8J5L200"/>
<keyword evidence="4" id="KW-0862">Zinc</keyword>
<evidence type="ECO:0000259" key="10">
    <source>
        <dbReference type="PROSITE" id="PS50157"/>
    </source>
</evidence>
<dbReference type="Proteomes" id="UP000734854">
    <property type="component" value="Unassembled WGS sequence"/>
</dbReference>
<evidence type="ECO:0000256" key="2">
    <source>
        <dbReference type="ARBA" id="ARBA00022723"/>
    </source>
</evidence>
<evidence type="ECO:0000313" key="12">
    <source>
        <dbReference type="Proteomes" id="UP000734854"/>
    </source>
</evidence>
<comment type="caution">
    <text evidence="11">The sequence shown here is derived from an EMBL/GenBank/DDBJ whole genome shotgun (WGS) entry which is preliminary data.</text>
</comment>
<feature type="region of interest" description="Disordered" evidence="9">
    <location>
        <begin position="131"/>
        <end position="162"/>
    </location>
</feature>
<dbReference type="PROSITE" id="PS50157">
    <property type="entry name" value="ZINC_FINGER_C2H2_2"/>
    <property type="match status" value="1"/>
</dbReference>
<organism evidence="11 12">
    <name type="scientific">Zingiber officinale</name>
    <name type="common">Ginger</name>
    <name type="synonym">Amomum zingiber</name>
    <dbReference type="NCBI Taxonomy" id="94328"/>
    <lineage>
        <taxon>Eukaryota</taxon>
        <taxon>Viridiplantae</taxon>
        <taxon>Streptophyta</taxon>
        <taxon>Embryophyta</taxon>
        <taxon>Tracheophyta</taxon>
        <taxon>Spermatophyta</taxon>
        <taxon>Magnoliopsida</taxon>
        <taxon>Liliopsida</taxon>
        <taxon>Zingiberales</taxon>
        <taxon>Zingiberaceae</taxon>
        <taxon>Zingiber</taxon>
    </lineage>
</organism>
<evidence type="ECO:0000256" key="6">
    <source>
        <dbReference type="ARBA" id="ARBA00023163"/>
    </source>
</evidence>
<gene>
    <name evidence="11" type="ORF">ZIOFF_033743</name>
</gene>
<keyword evidence="7" id="KW-0539">Nucleus</keyword>